<dbReference type="PANTHER" id="PTHR33376:SF7">
    <property type="entry name" value="C4-DICARBOXYLATE-BINDING PROTEIN DCTB"/>
    <property type="match status" value="1"/>
</dbReference>
<keyword evidence="3 5" id="KW-0732">Signal</keyword>
<feature type="region of interest" description="Disordered" evidence="4">
    <location>
        <begin position="363"/>
        <end position="382"/>
    </location>
</feature>
<dbReference type="PROSITE" id="PS51257">
    <property type="entry name" value="PROKAR_LIPOPROTEIN"/>
    <property type="match status" value="1"/>
</dbReference>
<feature type="signal peptide" evidence="5">
    <location>
        <begin position="1"/>
        <end position="22"/>
    </location>
</feature>
<sequence>MRTLIRWLGSLTLLMTFVLVGCSDSGDDSANQDANTQQQESSGSSSETAEKSGETVTWRFALEEIEGSVQDAYAQEFKKRIEEKSNGQIKIEVYPYGSLGTSSQLTELVQQKAVELAFASPGHLASVIPEVGIFTLHFVLSDDNDVNKEVLSSSEVHDILAPRYAEQNLQLLSIVPEGWMVWTANKPLRTPADFNDFKIRTMTSPILTQSYEAYGANPTPMPYSEVYSGLQLKQIEGQVNPIFAIEEMSFYEVQDYMIIAKHAQFIATVIANDEWYANLPDDQRQWVDETRDEMVDFIYEKQAQFNQERLEKIKNNSDTEVITLSDEERQAFREASMGVRDTYVEQAGENGQKLLDTVTSMVKEKEGGSGSDSGSGSGSEQQ</sequence>
<evidence type="ECO:0000313" key="7">
    <source>
        <dbReference type="Proteomes" id="UP000013165"/>
    </source>
</evidence>
<dbReference type="InterPro" id="IPR018389">
    <property type="entry name" value="DctP_fam"/>
</dbReference>
<dbReference type="HOGENOM" id="CLU_036176_1_0_6"/>
<feature type="region of interest" description="Disordered" evidence="4">
    <location>
        <begin position="28"/>
        <end position="53"/>
    </location>
</feature>
<dbReference type="PATRIC" id="fig|626887.3.peg.3451"/>
<feature type="chain" id="PRO_5004127201" evidence="5">
    <location>
        <begin position="23"/>
        <end position="382"/>
    </location>
</feature>
<reference evidence="6 7" key="1">
    <citation type="journal article" date="2013" name="Genome Announc.">
        <title>Genome Sequence of the Polycyclic Aromatic Hydrocarbon-Degrading Bacterium Strain Marinobacter nanhaiticus D15-8WT.</title>
        <authorList>
            <person name="Cui Z."/>
            <person name="Gao W."/>
            <person name="Li Q."/>
            <person name="Xu G."/>
            <person name="Zheng L."/>
        </authorList>
    </citation>
    <scope>NUCLEOTIDE SEQUENCE [LARGE SCALE GENOMIC DNA]</scope>
    <source>
        <strain evidence="6 7">D15-8W</strain>
    </source>
</reference>
<dbReference type="Proteomes" id="UP000013165">
    <property type="component" value="Unassembled WGS sequence"/>
</dbReference>
<evidence type="ECO:0000256" key="3">
    <source>
        <dbReference type="ARBA" id="ARBA00022729"/>
    </source>
</evidence>
<evidence type="ECO:0000256" key="4">
    <source>
        <dbReference type="SAM" id="MobiDB-lite"/>
    </source>
</evidence>
<proteinExistence type="inferred from homology"/>
<dbReference type="EMBL" id="APLQ01000014">
    <property type="protein sequence ID" value="ENO13168.1"/>
    <property type="molecule type" value="Genomic_DNA"/>
</dbReference>
<protein>
    <submittedName>
        <fullName evidence="6">TRAP transporter substrate-binding protein</fullName>
    </submittedName>
</protein>
<dbReference type="Gene3D" id="3.40.190.170">
    <property type="entry name" value="Bacterial extracellular solute-binding protein, family 7"/>
    <property type="match status" value="1"/>
</dbReference>
<evidence type="ECO:0000256" key="2">
    <source>
        <dbReference type="ARBA" id="ARBA00022448"/>
    </source>
</evidence>
<dbReference type="GO" id="GO:0055085">
    <property type="term" value="P:transmembrane transport"/>
    <property type="evidence" value="ECO:0007669"/>
    <property type="project" value="InterPro"/>
</dbReference>
<dbReference type="OrthoDB" id="8690069at2"/>
<dbReference type="CDD" id="cd13668">
    <property type="entry name" value="PBP2_TRAP_UehA_TeaA"/>
    <property type="match status" value="1"/>
</dbReference>
<keyword evidence="2" id="KW-0813">Transport</keyword>
<comment type="caution">
    <text evidence="6">The sequence shown here is derived from an EMBL/GenBank/DDBJ whole genome shotgun (WGS) entry which is preliminary data.</text>
</comment>
<gene>
    <name evidence="6" type="ORF">J057_17270</name>
</gene>
<dbReference type="PIRSF" id="PIRSF006470">
    <property type="entry name" value="DctB"/>
    <property type="match status" value="1"/>
</dbReference>
<dbReference type="GO" id="GO:0030288">
    <property type="term" value="C:outer membrane-bounded periplasmic space"/>
    <property type="evidence" value="ECO:0007669"/>
    <property type="project" value="InterPro"/>
</dbReference>
<dbReference type="RefSeq" id="WP_004581393.1">
    <property type="nucleotide sequence ID" value="NZ_AP028878.1"/>
</dbReference>
<dbReference type="PANTHER" id="PTHR33376">
    <property type="match status" value="1"/>
</dbReference>
<dbReference type="NCBIfam" id="NF037995">
    <property type="entry name" value="TRAP_S1"/>
    <property type="match status" value="1"/>
</dbReference>
<keyword evidence="7" id="KW-1185">Reference proteome</keyword>
<evidence type="ECO:0000256" key="1">
    <source>
        <dbReference type="ARBA" id="ARBA00009023"/>
    </source>
</evidence>
<organism evidence="6 7">
    <name type="scientific">Marinobacter nanhaiticus D15-8W</name>
    <dbReference type="NCBI Taxonomy" id="626887"/>
    <lineage>
        <taxon>Bacteria</taxon>
        <taxon>Pseudomonadati</taxon>
        <taxon>Pseudomonadota</taxon>
        <taxon>Gammaproteobacteria</taxon>
        <taxon>Pseudomonadales</taxon>
        <taxon>Marinobacteraceae</taxon>
        <taxon>Marinobacter</taxon>
    </lineage>
</organism>
<dbReference type="InterPro" id="IPR038404">
    <property type="entry name" value="TRAP_DctP_sf"/>
</dbReference>
<evidence type="ECO:0000256" key="5">
    <source>
        <dbReference type="SAM" id="SignalP"/>
    </source>
</evidence>
<dbReference type="AlphaFoldDB" id="N6WWI5"/>
<dbReference type="STRING" id="626887.J057_17270"/>
<feature type="compositionally biased region" description="Gly residues" evidence="4">
    <location>
        <begin position="368"/>
        <end position="382"/>
    </location>
</feature>
<dbReference type="eggNOG" id="COG1638">
    <property type="taxonomic scope" value="Bacteria"/>
</dbReference>
<accession>N6WWI5</accession>
<feature type="compositionally biased region" description="Low complexity" evidence="4">
    <location>
        <begin position="36"/>
        <end position="47"/>
    </location>
</feature>
<dbReference type="Pfam" id="PF03480">
    <property type="entry name" value="DctP"/>
    <property type="match status" value="1"/>
</dbReference>
<evidence type="ECO:0000313" key="6">
    <source>
        <dbReference type="EMBL" id="ENO13168.1"/>
    </source>
</evidence>
<comment type="similarity">
    <text evidence="1">Belongs to the bacterial solute-binding protein 7 family.</text>
</comment>
<name>N6WWI5_9GAMM</name>
<dbReference type="InterPro" id="IPR004682">
    <property type="entry name" value="TRAP_DctP"/>
</dbReference>